<comment type="caution">
    <text evidence="2">The sequence shown here is derived from an EMBL/GenBank/DDBJ whole genome shotgun (WGS) entry which is preliminary data.</text>
</comment>
<reference evidence="2 3" key="1">
    <citation type="submission" date="2021-01" db="EMBL/GenBank/DDBJ databases">
        <title>Draft genome sequence of Micromonospora sp. strain STR1s_6.</title>
        <authorList>
            <person name="Karlyshev A."/>
            <person name="Jawad R."/>
        </authorList>
    </citation>
    <scope>NUCLEOTIDE SEQUENCE [LARGE SCALE GENOMIC DNA]</scope>
    <source>
        <strain evidence="2 3">STR1S-6</strain>
    </source>
</reference>
<protein>
    <submittedName>
        <fullName evidence="2">Alpha/beta hydrolase</fullName>
    </submittedName>
</protein>
<organism evidence="2 3">
    <name type="scientific">Micromonospora tarensis</name>
    <dbReference type="NCBI Taxonomy" id="2806100"/>
    <lineage>
        <taxon>Bacteria</taxon>
        <taxon>Bacillati</taxon>
        <taxon>Actinomycetota</taxon>
        <taxon>Actinomycetes</taxon>
        <taxon>Micromonosporales</taxon>
        <taxon>Micromonosporaceae</taxon>
        <taxon>Micromonospora</taxon>
    </lineage>
</organism>
<evidence type="ECO:0000313" key="2">
    <source>
        <dbReference type="EMBL" id="MBM0278025.1"/>
    </source>
</evidence>
<dbReference type="SUPFAM" id="SSF53474">
    <property type="entry name" value="alpha/beta-Hydrolases"/>
    <property type="match status" value="1"/>
</dbReference>
<feature type="domain" description="AB hydrolase-1" evidence="1">
    <location>
        <begin position="27"/>
        <end position="254"/>
    </location>
</feature>
<sequence>MSGPRPDRTAPVVVTRRRAAHVVHRRILFLHGLGNSDEVWNAAIARWPDPHAELWSADLPWRLDFPGEWRHGADLTGYLAEATAGVPGTPDVVVAHSFAANLLLEWLTVPVRPTGAPAGAVLVSPFYRPSPDAFGWPDLERFPQTFRRVIEAGVAVHSAGRLAPQRLDDVVARVCDIVGPYGWARFLQTYLATPWLRTELVDMPCLVLAGADDFCPPAAESIALAGALPDARLHTFPDGGHFAMVERPDAFAAAVATFCTTLRPRSPALFEEKTV</sequence>
<dbReference type="RefSeq" id="WP_203150421.1">
    <property type="nucleotide sequence ID" value="NZ_JAEVHL010000138.1"/>
</dbReference>
<evidence type="ECO:0000259" key="1">
    <source>
        <dbReference type="Pfam" id="PF12697"/>
    </source>
</evidence>
<dbReference type="EMBL" id="JAEVHL010000138">
    <property type="protein sequence ID" value="MBM0278025.1"/>
    <property type="molecule type" value="Genomic_DNA"/>
</dbReference>
<dbReference type="Pfam" id="PF12697">
    <property type="entry name" value="Abhydrolase_6"/>
    <property type="match status" value="1"/>
</dbReference>
<dbReference type="Gene3D" id="3.40.50.1820">
    <property type="entry name" value="alpha/beta hydrolase"/>
    <property type="match status" value="1"/>
</dbReference>
<gene>
    <name evidence="2" type="ORF">JM949_23015</name>
</gene>
<dbReference type="InterPro" id="IPR029058">
    <property type="entry name" value="AB_hydrolase_fold"/>
</dbReference>
<keyword evidence="2" id="KW-0378">Hydrolase</keyword>
<dbReference type="GO" id="GO:0016787">
    <property type="term" value="F:hydrolase activity"/>
    <property type="evidence" value="ECO:0007669"/>
    <property type="project" value="UniProtKB-KW"/>
</dbReference>
<dbReference type="Proteomes" id="UP000622245">
    <property type="component" value="Unassembled WGS sequence"/>
</dbReference>
<keyword evidence="3" id="KW-1185">Reference proteome</keyword>
<name>A0ABS1YKR6_9ACTN</name>
<evidence type="ECO:0000313" key="3">
    <source>
        <dbReference type="Proteomes" id="UP000622245"/>
    </source>
</evidence>
<dbReference type="InterPro" id="IPR000073">
    <property type="entry name" value="AB_hydrolase_1"/>
</dbReference>
<proteinExistence type="predicted"/>
<accession>A0ABS1YKR6</accession>